<dbReference type="RefSeq" id="WP_117505008.1">
    <property type="nucleotide sequence ID" value="NZ_QVEQ01000003.1"/>
</dbReference>
<dbReference type="EMBL" id="QVEZ01000001">
    <property type="protein sequence ID" value="RGC07465.1"/>
    <property type="molecule type" value="Genomic_DNA"/>
</dbReference>
<name>A0A3E2TAV3_9FIRM</name>
<organism evidence="1 4">
    <name type="scientific">Faecalibacterium prausnitzii</name>
    <dbReference type="NCBI Taxonomy" id="853"/>
    <lineage>
        <taxon>Bacteria</taxon>
        <taxon>Bacillati</taxon>
        <taxon>Bacillota</taxon>
        <taxon>Clostridia</taxon>
        <taxon>Eubacteriales</taxon>
        <taxon>Oscillospiraceae</taxon>
        <taxon>Faecalibacterium</taxon>
    </lineage>
</organism>
<gene>
    <name evidence="2" type="ORF">DW905_02525</name>
    <name evidence="1" type="ORF">DWZ89_04780</name>
</gene>
<proteinExistence type="predicted"/>
<dbReference type="InterPro" id="IPR006450">
    <property type="entry name" value="Phage_HK97_gp6-like"/>
</dbReference>
<sequence length="131" mass="15092">MAERPWVTPEELKEYTEFEEVKNRADSKLKIDISRAESWVIDYCNNRFDDPEKYPEIPENVKTAVLLIAEAYAHNAVEQTKVRLKSETFDDYSYTAESSIIDVGKLGVESLLDDYVVVQPLNGVTMRLRSL</sequence>
<dbReference type="EMBL" id="QVEQ01000003">
    <property type="protein sequence ID" value="RGB71821.1"/>
    <property type="molecule type" value="Genomic_DNA"/>
</dbReference>
<evidence type="ECO:0000313" key="2">
    <source>
        <dbReference type="EMBL" id="RGC07465.1"/>
    </source>
</evidence>
<accession>A0A3E2TAV3</accession>
<dbReference type="InterPro" id="IPR013514">
    <property type="entry name" value="DUF3199_YqbG"/>
</dbReference>
<dbReference type="SUPFAM" id="SSF116915">
    <property type="entry name" value="Hypothetical protein YqbG"/>
    <property type="match status" value="1"/>
</dbReference>
<dbReference type="Gene3D" id="1.10.3230.10">
    <property type="entry name" value="YqbG-like"/>
    <property type="match status" value="1"/>
</dbReference>
<dbReference type="Pfam" id="PF11436">
    <property type="entry name" value="DUF3199"/>
    <property type="match status" value="1"/>
</dbReference>
<dbReference type="Proteomes" id="UP000261079">
    <property type="component" value="Unassembled WGS sequence"/>
</dbReference>
<dbReference type="AlphaFoldDB" id="A0A3E2TAV3"/>
<dbReference type="InterPro" id="IPR036558">
    <property type="entry name" value="YqbG-like_sf"/>
</dbReference>
<dbReference type="NCBIfam" id="TIGR01560">
    <property type="entry name" value="put_DNA_pack"/>
    <property type="match status" value="1"/>
</dbReference>
<protein>
    <submittedName>
        <fullName evidence="1">DUF3199 family protein</fullName>
    </submittedName>
</protein>
<evidence type="ECO:0000313" key="3">
    <source>
        <dbReference type="Proteomes" id="UP000261079"/>
    </source>
</evidence>
<reference evidence="3 4" key="1">
    <citation type="submission" date="2018-08" db="EMBL/GenBank/DDBJ databases">
        <title>A genome reference for cultivated species of the human gut microbiota.</title>
        <authorList>
            <person name="Zou Y."/>
            <person name="Xue W."/>
            <person name="Luo G."/>
        </authorList>
    </citation>
    <scope>NUCLEOTIDE SEQUENCE [LARGE SCALE GENOMIC DNA]</scope>
    <source>
        <strain evidence="1 4">AF36-11AT</strain>
        <strain evidence="2 3">AM42-11AC</strain>
    </source>
</reference>
<evidence type="ECO:0000313" key="1">
    <source>
        <dbReference type="EMBL" id="RGB71821.1"/>
    </source>
</evidence>
<dbReference type="Proteomes" id="UP000261140">
    <property type="component" value="Unassembled WGS sequence"/>
</dbReference>
<comment type="caution">
    <text evidence="1">The sequence shown here is derived from an EMBL/GenBank/DDBJ whole genome shotgun (WGS) entry which is preliminary data.</text>
</comment>
<evidence type="ECO:0000313" key="4">
    <source>
        <dbReference type="Proteomes" id="UP000261140"/>
    </source>
</evidence>